<dbReference type="EMBL" id="QREL01000001">
    <property type="protein sequence ID" value="REE28448.1"/>
    <property type="molecule type" value="Genomic_DNA"/>
</dbReference>
<dbReference type="AlphaFoldDB" id="A0A371NEN3"/>
<dbReference type="RefSeq" id="WP_074359231.1">
    <property type="nucleotide sequence ID" value="NZ_QREL01000001.1"/>
</dbReference>
<proteinExistence type="predicted"/>
<evidence type="ECO:0000313" key="3">
    <source>
        <dbReference type="Proteomes" id="UP000256864"/>
    </source>
</evidence>
<protein>
    <recommendedName>
        <fullName evidence="1">DUF6788 domain-containing protein</fullName>
    </recommendedName>
</protein>
<feature type="domain" description="DUF6788" evidence="1">
    <location>
        <begin position="28"/>
        <end position="96"/>
    </location>
</feature>
<dbReference type="Pfam" id="PF20586">
    <property type="entry name" value="DUF6788"/>
    <property type="match status" value="1"/>
</dbReference>
<keyword evidence="3" id="KW-1185">Reference proteome</keyword>
<evidence type="ECO:0000259" key="1">
    <source>
        <dbReference type="Pfam" id="PF20586"/>
    </source>
</evidence>
<accession>A0A371NEN3</accession>
<organism evidence="2 3">
    <name type="scientific">Methanothermobacter defluvii</name>
    <dbReference type="NCBI Taxonomy" id="49339"/>
    <lineage>
        <taxon>Archaea</taxon>
        <taxon>Methanobacteriati</taxon>
        <taxon>Methanobacteriota</taxon>
        <taxon>Methanomada group</taxon>
        <taxon>Methanobacteria</taxon>
        <taxon>Methanobacteriales</taxon>
        <taxon>Methanobacteriaceae</taxon>
        <taxon>Methanothermobacter</taxon>
    </lineage>
</organism>
<dbReference type="Proteomes" id="UP000256864">
    <property type="component" value="Unassembled WGS sequence"/>
</dbReference>
<evidence type="ECO:0000313" key="2">
    <source>
        <dbReference type="EMBL" id="REE28448.1"/>
    </source>
</evidence>
<sequence>MLKTFTAIIDRQRDIERLQEMKGYIDARIRALESQQPEDEPSEPSRKSEVVASVTYRLEKVKCGKKGCNKCPHGPYWYAYWKENGKTKSKYIGKTLKIKE</sequence>
<comment type="caution">
    <text evidence="2">The sequence shown here is derived from an EMBL/GenBank/DDBJ whole genome shotgun (WGS) entry which is preliminary data.</text>
</comment>
<name>A0A371NEN3_9EURY</name>
<reference evidence="2 3" key="1">
    <citation type="submission" date="2018-07" db="EMBL/GenBank/DDBJ databases">
        <title>Genomic Encyclopedia of Type Strains, Phase IV (KMG-IV): sequencing the most valuable type-strain genomes for metagenomic binning, comparative biology and taxonomic classification.</title>
        <authorList>
            <person name="Goeker M."/>
        </authorList>
    </citation>
    <scope>NUCLEOTIDE SEQUENCE [LARGE SCALE GENOMIC DNA]</scope>
    <source>
        <strain evidence="2 3">DSM 7466</strain>
    </source>
</reference>
<dbReference type="InterPro" id="IPR046738">
    <property type="entry name" value="DUF6788"/>
</dbReference>
<gene>
    <name evidence="2" type="ORF">C7452_0459</name>
</gene>
<dbReference type="GeneID" id="301442647"/>